<dbReference type="Gene3D" id="3.30.160.20">
    <property type="match status" value="1"/>
</dbReference>
<dbReference type="CDD" id="cd18791">
    <property type="entry name" value="SF2_C_RHA"/>
    <property type="match status" value="1"/>
</dbReference>
<evidence type="ECO:0000256" key="5">
    <source>
        <dbReference type="ARBA" id="ARBA00022741"/>
    </source>
</evidence>
<keyword evidence="6" id="KW-0378">Hydrolase</keyword>
<feature type="compositionally biased region" description="Low complexity" evidence="13">
    <location>
        <begin position="11"/>
        <end position="44"/>
    </location>
</feature>
<dbReference type="CDD" id="cd17917">
    <property type="entry name" value="DEXHc_RHA-like"/>
    <property type="match status" value="1"/>
</dbReference>
<feature type="region of interest" description="Disordered" evidence="13">
    <location>
        <begin position="601"/>
        <end position="648"/>
    </location>
</feature>
<dbReference type="SUPFAM" id="SSF52540">
    <property type="entry name" value="P-loop containing nucleoside triphosphate hydrolases"/>
    <property type="match status" value="1"/>
</dbReference>
<keyword evidence="10" id="KW-0809">Transit peptide</keyword>
<reference evidence="16" key="1">
    <citation type="submission" date="2020-06" db="EMBL/GenBank/DDBJ databases">
        <title>WGS assembly of Ceratodon purpureus strain R40.</title>
        <authorList>
            <person name="Carey S.B."/>
            <person name="Jenkins J."/>
            <person name="Shu S."/>
            <person name="Lovell J.T."/>
            <person name="Sreedasyam A."/>
            <person name="Maumus F."/>
            <person name="Tiley G.P."/>
            <person name="Fernandez-Pozo N."/>
            <person name="Barry K."/>
            <person name="Chen C."/>
            <person name="Wang M."/>
            <person name="Lipzen A."/>
            <person name="Daum C."/>
            <person name="Saski C.A."/>
            <person name="Payton A.C."/>
            <person name="Mcbreen J.C."/>
            <person name="Conrad R.E."/>
            <person name="Kollar L.M."/>
            <person name="Olsson S."/>
            <person name="Huttunen S."/>
            <person name="Landis J.B."/>
            <person name="Wickett N.J."/>
            <person name="Johnson M.G."/>
            <person name="Rensing S.A."/>
            <person name="Grimwood J."/>
            <person name="Schmutz J."/>
            <person name="Mcdaniel S.F."/>
        </authorList>
    </citation>
    <scope>NUCLEOTIDE SEQUENCE</scope>
    <source>
        <strain evidence="16">R40</strain>
    </source>
</reference>
<comment type="caution">
    <text evidence="16">The sequence shown here is derived from an EMBL/GenBank/DDBJ whole genome shotgun (WGS) entry which is preliminary data.</text>
</comment>
<name>A0A8T0I617_CERPU</name>
<feature type="compositionally biased region" description="Basic and acidic residues" evidence="13">
    <location>
        <begin position="351"/>
        <end position="362"/>
    </location>
</feature>
<dbReference type="InterPro" id="IPR014001">
    <property type="entry name" value="Helicase_ATP-bd"/>
</dbReference>
<dbReference type="FunFam" id="1.20.120.1080:FF:000002">
    <property type="entry name" value="Putative ATP-dependent RNA helicase DHX36"/>
    <property type="match status" value="1"/>
</dbReference>
<dbReference type="FunFam" id="3.40.50.300:FF:000500">
    <property type="entry name" value="ATP-dependent RNA helicase DHX29"/>
    <property type="match status" value="1"/>
</dbReference>
<feature type="region of interest" description="Disordered" evidence="13">
    <location>
        <begin position="58"/>
        <end position="78"/>
    </location>
</feature>
<evidence type="ECO:0000256" key="10">
    <source>
        <dbReference type="ARBA" id="ARBA00022946"/>
    </source>
</evidence>
<feature type="compositionally biased region" description="Basic residues" evidence="13">
    <location>
        <begin position="1"/>
        <end position="10"/>
    </location>
</feature>
<feature type="region of interest" description="Disordered" evidence="13">
    <location>
        <begin position="332"/>
        <end position="405"/>
    </location>
</feature>
<feature type="compositionally biased region" description="Basic and acidic residues" evidence="13">
    <location>
        <begin position="332"/>
        <end position="343"/>
    </location>
</feature>
<feature type="compositionally biased region" description="Polar residues" evidence="13">
    <location>
        <begin position="58"/>
        <end position="75"/>
    </location>
</feature>
<evidence type="ECO:0000259" key="15">
    <source>
        <dbReference type="PROSITE" id="PS51194"/>
    </source>
</evidence>
<dbReference type="GO" id="GO:0003723">
    <property type="term" value="F:RNA binding"/>
    <property type="evidence" value="ECO:0007669"/>
    <property type="project" value="UniProtKB-KW"/>
</dbReference>
<dbReference type="PROSITE" id="PS00690">
    <property type="entry name" value="DEAH_ATP_HELICASE"/>
    <property type="match status" value="1"/>
</dbReference>
<dbReference type="EC" id="3.6.4.13" evidence="2"/>
<dbReference type="InterPro" id="IPR011545">
    <property type="entry name" value="DEAD/DEAH_box_helicase_dom"/>
</dbReference>
<dbReference type="Gene3D" id="3.40.50.300">
    <property type="entry name" value="P-loop containing nucleotide triphosphate hydrolases"/>
    <property type="match status" value="2"/>
</dbReference>
<feature type="compositionally biased region" description="Basic and acidic residues" evidence="13">
    <location>
        <begin position="625"/>
        <end position="648"/>
    </location>
</feature>
<feature type="compositionally biased region" description="Basic and acidic residues" evidence="13">
    <location>
        <begin position="371"/>
        <end position="381"/>
    </location>
</feature>
<evidence type="ECO:0000256" key="6">
    <source>
        <dbReference type="ARBA" id="ARBA00022801"/>
    </source>
</evidence>
<dbReference type="InterPro" id="IPR002464">
    <property type="entry name" value="DNA/RNA_helicase_DEAH_CS"/>
</dbReference>
<evidence type="ECO:0000256" key="7">
    <source>
        <dbReference type="ARBA" id="ARBA00022806"/>
    </source>
</evidence>
<dbReference type="InterPro" id="IPR001650">
    <property type="entry name" value="Helicase_C-like"/>
</dbReference>
<dbReference type="Pfam" id="PF04408">
    <property type="entry name" value="WHD_HA2"/>
    <property type="match status" value="1"/>
</dbReference>
<dbReference type="Pfam" id="PF21010">
    <property type="entry name" value="HA2_C"/>
    <property type="match status" value="1"/>
</dbReference>
<dbReference type="Proteomes" id="UP000822688">
    <property type="component" value="Chromosome 4"/>
</dbReference>
<evidence type="ECO:0000313" key="16">
    <source>
        <dbReference type="EMBL" id="KAG0578141.1"/>
    </source>
</evidence>
<dbReference type="GO" id="GO:0016787">
    <property type="term" value="F:hydrolase activity"/>
    <property type="evidence" value="ECO:0007669"/>
    <property type="project" value="UniProtKB-KW"/>
</dbReference>
<evidence type="ECO:0000256" key="12">
    <source>
        <dbReference type="ARBA" id="ARBA00060772"/>
    </source>
</evidence>
<dbReference type="Pfam" id="PF24899">
    <property type="entry name" value="UBA_DHX29"/>
    <property type="match status" value="1"/>
</dbReference>
<feature type="domain" description="Helicase C-terminal" evidence="15">
    <location>
        <begin position="963"/>
        <end position="1138"/>
    </location>
</feature>
<dbReference type="PROSITE" id="PS51194">
    <property type="entry name" value="HELICASE_CTER"/>
    <property type="match status" value="1"/>
</dbReference>
<keyword evidence="5" id="KW-0547">Nucleotide-binding</keyword>
<evidence type="ECO:0000313" key="17">
    <source>
        <dbReference type="Proteomes" id="UP000822688"/>
    </source>
</evidence>
<feature type="domain" description="Helicase ATP-binding" evidence="14">
    <location>
        <begin position="684"/>
        <end position="859"/>
    </location>
</feature>
<dbReference type="InterPro" id="IPR056890">
    <property type="entry name" value="UBA_DHX29-like"/>
</dbReference>
<keyword evidence="8" id="KW-0067">ATP-binding</keyword>
<sequence>MPPKKPKAKSAGKAAESSSKGAKGAAAAAAGNQGATRGAARVNLSLENETRLRRLLLNSGSSHQSTPQAEENLTEGQKKQAVKRLKNIYDHLVAEGFTSSQCETALSKLPLGGATLEAALDWLCLNLPPNELPSKFSSGVQVANPEGGQAQVLAVARPNFTYVEKKVESPQDFGSLVPKAQKPKKSESDVKAEQANWIKQYMAQQAEDSEEEELEDSEDDLNWEVWGTPGEQDRHKQQQTQNWPALQTAEPEARVKATVASYHAAKQAASDAKARGNKESQAAAGRLIRELKSELAALGLSEKHYDIPAQSSVRSYADAAVSRNQNVPASWEVRESSALKSTDEANQLEEQPLKNDSVKENSAKNGLDGLQEGHAESHKTEQFPGIEAITIQSSDKEKSSEPVEEVEEIFRMFDEEGASDQSLPQSVVQMQKKEKITAWGSYGEAPASKKVVATKKGSKSVPQVEQQRLPKAVLQQHCQKNGWPSPKYEKFPGRHSQFCYSVTVVQPTTGRGKNKIVGGPVTIRLPEEEDRFNSIAEAQNAVATRALFWLFPELPLYRNLPEPYRTMCMQWLAEGQNAKTQEVEEQVGKRIAFVQSLVNTTKTNDNSSSMGSKVVDTPIQGPSQQKEENSERNKLKNDEQKSRKDAVSVRLLRTREQKLQTEEYRAMLESRAGLPMADVKNDLLAKMRDNEVVVVGGETGCGKTTQVPQYILDEMISAGHGGFCNIVCTQPRRIAAISVAERVAVERCELPPGNSGSLVGYQVRLDTAWHQGTKLLFCTTGILLRRLAGDRDLSEISHIVVDEVHERTVLGDFLLVILKDLLERRRESGFPLKLILMSATLDSNLFSKYFGDCPVISARGRTFPVTTYFLEDVYEQLPSYKLATDSPAAVGNDYKANRKKASKKLVGNSRGRQDLVNSGWGDDSKLDDALVNPQYDEELYRNFSERTRRNLEGLNEDVIDYELLEDLVIYIDEEGEAGAVLVFLPGLAEIQLLWERLSVSRRFSGSASEWLIQLHSSVAPADQRRAFQRPPKGIRKIVLATNIAETSITIDDVVHVVDCGKHKENRFDPRRGMSSIMEVWISQANARQRSGRAGRVRSGNCYCLYTRNRLEKLMRPFQLPEMLRVPLVELGLQIKLLRLGKIAAFLEKALEPPQPDAVTSAVSTLREVGAVNDEEEITALGHHLAALPVDVRIGKMMLYGAVLGCASPVLTVAACLSYKSPFVAPKDQREAAERAKQALVAERADKNLPVSIASGQHSDHLCMVAAYNMWSHLSALKGAKSAREFCHANFLSISTLIMLRDLRTQFASLLADIGFLTSPQDGKSKHGTGFEKWIDDMRQPFNFNSQQPSVVKASICAGLYPNVAAMSKDSIQAGHASALSRRAGLSPDQRPQWSDGRREVFIHPTSVNHMISEFRQPFLVFHEKVETSKVYLRDTTVISPYDLLLFGGDISVQHQTGRVTVDGWLEMNAPAQTAVLFKELRVALNAVLQERIGKPQGSISEVAKELIPSITQLLVDEEKPA</sequence>
<evidence type="ECO:0000256" key="4">
    <source>
        <dbReference type="ARBA" id="ARBA00022640"/>
    </source>
</evidence>
<dbReference type="Pfam" id="PF26026">
    <property type="entry name" value="RNA_hel_CTD"/>
    <property type="match status" value="1"/>
</dbReference>
<dbReference type="SMART" id="SM00487">
    <property type="entry name" value="DEXDc"/>
    <property type="match status" value="1"/>
</dbReference>
<dbReference type="Pfam" id="PF24385">
    <property type="entry name" value="DSRM_DHX29"/>
    <property type="match status" value="1"/>
</dbReference>
<evidence type="ECO:0000256" key="8">
    <source>
        <dbReference type="ARBA" id="ARBA00022840"/>
    </source>
</evidence>
<protein>
    <recommendedName>
        <fullName evidence="2">RNA helicase</fullName>
        <ecNumber evidence="2">3.6.4.13</ecNumber>
    </recommendedName>
</protein>
<dbReference type="InterPro" id="IPR011709">
    <property type="entry name" value="DEAD-box_helicase_OB_fold"/>
</dbReference>
<evidence type="ECO:0000256" key="9">
    <source>
        <dbReference type="ARBA" id="ARBA00022884"/>
    </source>
</evidence>
<dbReference type="SUPFAM" id="SSF54768">
    <property type="entry name" value="dsRNA-binding domain-like"/>
    <property type="match status" value="1"/>
</dbReference>
<comment type="similarity">
    <text evidence="12">Belongs to the DExH box helicase family.</text>
</comment>
<gene>
    <name evidence="16" type="ORF">KC19_4G001000</name>
</gene>
<dbReference type="SMART" id="SM00847">
    <property type="entry name" value="HA2"/>
    <property type="match status" value="1"/>
</dbReference>
<dbReference type="PANTHER" id="PTHR18934">
    <property type="entry name" value="ATP-DEPENDENT RNA HELICASE"/>
    <property type="match status" value="1"/>
</dbReference>
<feature type="region of interest" description="Disordered" evidence="13">
    <location>
        <begin position="1"/>
        <end position="44"/>
    </location>
</feature>
<evidence type="ECO:0000256" key="13">
    <source>
        <dbReference type="SAM" id="MobiDB-lite"/>
    </source>
</evidence>
<dbReference type="InterPro" id="IPR048333">
    <property type="entry name" value="HA2_WH"/>
</dbReference>
<dbReference type="Pfam" id="PF00271">
    <property type="entry name" value="Helicase_C"/>
    <property type="match status" value="1"/>
</dbReference>
<keyword evidence="17" id="KW-1185">Reference proteome</keyword>
<evidence type="ECO:0000256" key="1">
    <source>
        <dbReference type="ARBA" id="ARBA00004229"/>
    </source>
</evidence>
<dbReference type="InterPro" id="IPR059023">
    <property type="entry name" value="RNA_hel_CTD"/>
</dbReference>
<comment type="catalytic activity">
    <reaction evidence="11">
        <text>ATP + H2O = ADP + phosphate + H(+)</text>
        <dbReference type="Rhea" id="RHEA:13065"/>
        <dbReference type="ChEBI" id="CHEBI:15377"/>
        <dbReference type="ChEBI" id="CHEBI:15378"/>
        <dbReference type="ChEBI" id="CHEBI:30616"/>
        <dbReference type="ChEBI" id="CHEBI:43474"/>
        <dbReference type="ChEBI" id="CHEBI:456216"/>
        <dbReference type="EC" id="3.6.4.13"/>
    </reaction>
</comment>
<evidence type="ECO:0000256" key="3">
    <source>
        <dbReference type="ARBA" id="ARBA00022528"/>
    </source>
</evidence>
<keyword evidence="4" id="KW-0934">Plastid</keyword>
<dbReference type="SMART" id="SM00490">
    <property type="entry name" value="HELICc"/>
    <property type="match status" value="1"/>
</dbReference>
<comment type="subcellular location">
    <subcellularLocation>
        <location evidence="1">Plastid</location>
        <location evidence="1">Chloroplast</location>
    </subcellularLocation>
</comment>
<evidence type="ECO:0000256" key="2">
    <source>
        <dbReference type="ARBA" id="ARBA00012552"/>
    </source>
</evidence>
<dbReference type="GO" id="GO:0005524">
    <property type="term" value="F:ATP binding"/>
    <property type="evidence" value="ECO:0007669"/>
    <property type="project" value="UniProtKB-KW"/>
</dbReference>
<dbReference type="Pfam" id="PF00270">
    <property type="entry name" value="DEAD"/>
    <property type="match status" value="1"/>
</dbReference>
<evidence type="ECO:0000259" key="14">
    <source>
        <dbReference type="PROSITE" id="PS51192"/>
    </source>
</evidence>
<keyword evidence="9" id="KW-0694">RNA-binding</keyword>
<proteinExistence type="inferred from homology"/>
<dbReference type="InterPro" id="IPR056328">
    <property type="entry name" value="DSRM_DHX29"/>
</dbReference>
<keyword evidence="7" id="KW-0347">Helicase</keyword>
<dbReference type="Gene3D" id="1.20.120.1080">
    <property type="match status" value="1"/>
</dbReference>
<accession>A0A8T0I617</accession>
<evidence type="ECO:0000256" key="11">
    <source>
        <dbReference type="ARBA" id="ARBA00047984"/>
    </source>
</evidence>
<dbReference type="CDD" id="cd00048">
    <property type="entry name" value="DSRM_SF"/>
    <property type="match status" value="1"/>
</dbReference>
<organism evidence="16 17">
    <name type="scientific">Ceratodon purpureus</name>
    <name type="common">Fire moss</name>
    <name type="synonym">Dicranum purpureum</name>
    <dbReference type="NCBI Taxonomy" id="3225"/>
    <lineage>
        <taxon>Eukaryota</taxon>
        <taxon>Viridiplantae</taxon>
        <taxon>Streptophyta</taxon>
        <taxon>Embryophyta</taxon>
        <taxon>Bryophyta</taxon>
        <taxon>Bryophytina</taxon>
        <taxon>Bryopsida</taxon>
        <taxon>Dicranidae</taxon>
        <taxon>Pseudoditrichales</taxon>
        <taxon>Ditrichaceae</taxon>
        <taxon>Ceratodon</taxon>
    </lineage>
</organism>
<dbReference type="GO" id="GO:0009507">
    <property type="term" value="C:chloroplast"/>
    <property type="evidence" value="ECO:0007669"/>
    <property type="project" value="UniProtKB-SubCell"/>
</dbReference>
<dbReference type="PANTHER" id="PTHR18934:SF246">
    <property type="entry name" value="DEXH-BOX ATP-DEPENDENT RNA HELICASE DEXH4, CHLOROPLASTIC-RELATED"/>
    <property type="match status" value="1"/>
</dbReference>
<dbReference type="Pfam" id="PF07717">
    <property type="entry name" value="OB_NTP_bind"/>
    <property type="match status" value="1"/>
</dbReference>
<keyword evidence="3" id="KW-0150">Chloroplast</keyword>
<feature type="compositionally biased region" description="Polar residues" evidence="13">
    <location>
        <begin position="601"/>
        <end position="611"/>
    </location>
</feature>
<dbReference type="FunFam" id="3.40.50.300:FF:000819">
    <property type="entry name" value="ATP dependent RNA helicase, putative"/>
    <property type="match status" value="1"/>
</dbReference>
<dbReference type="InterPro" id="IPR007502">
    <property type="entry name" value="Helicase-assoc_dom"/>
</dbReference>
<dbReference type="GO" id="GO:0003724">
    <property type="term" value="F:RNA helicase activity"/>
    <property type="evidence" value="ECO:0007669"/>
    <property type="project" value="UniProtKB-EC"/>
</dbReference>
<dbReference type="EMBL" id="CM026424">
    <property type="protein sequence ID" value="KAG0578141.1"/>
    <property type="molecule type" value="Genomic_DNA"/>
</dbReference>
<dbReference type="PROSITE" id="PS51192">
    <property type="entry name" value="HELICASE_ATP_BIND_1"/>
    <property type="match status" value="1"/>
</dbReference>
<dbReference type="InterPro" id="IPR027417">
    <property type="entry name" value="P-loop_NTPase"/>
</dbReference>